<dbReference type="PANTHER" id="PTHR45436">
    <property type="entry name" value="SENSOR HISTIDINE KINASE YKOH"/>
    <property type="match status" value="1"/>
</dbReference>
<dbReference type="CDD" id="cd00082">
    <property type="entry name" value="HisKA"/>
    <property type="match status" value="1"/>
</dbReference>
<dbReference type="PROSITE" id="PS50885">
    <property type="entry name" value="HAMP"/>
    <property type="match status" value="1"/>
</dbReference>
<evidence type="ECO:0000259" key="12">
    <source>
        <dbReference type="PROSITE" id="PS50885"/>
    </source>
</evidence>
<evidence type="ECO:0000256" key="7">
    <source>
        <dbReference type="ARBA" id="ARBA00022777"/>
    </source>
</evidence>
<evidence type="ECO:0000313" key="13">
    <source>
        <dbReference type="EMBL" id="GAA3158100.1"/>
    </source>
</evidence>
<protein>
    <recommendedName>
        <fullName evidence="3">histidine kinase</fullName>
        <ecNumber evidence="3">2.7.13.3</ecNumber>
    </recommendedName>
</protein>
<evidence type="ECO:0000256" key="6">
    <source>
        <dbReference type="ARBA" id="ARBA00022692"/>
    </source>
</evidence>
<evidence type="ECO:0000259" key="11">
    <source>
        <dbReference type="PROSITE" id="PS50109"/>
    </source>
</evidence>
<dbReference type="InterPro" id="IPR003594">
    <property type="entry name" value="HATPase_dom"/>
</dbReference>
<organism evidence="13 14">
    <name type="scientific">Blastococcus jejuensis</name>
    <dbReference type="NCBI Taxonomy" id="351224"/>
    <lineage>
        <taxon>Bacteria</taxon>
        <taxon>Bacillati</taxon>
        <taxon>Actinomycetota</taxon>
        <taxon>Actinomycetes</taxon>
        <taxon>Geodermatophilales</taxon>
        <taxon>Geodermatophilaceae</taxon>
        <taxon>Blastococcus</taxon>
    </lineage>
</organism>
<evidence type="ECO:0000256" key="5">
    <source>
        <dbReference type="ARBA" id="ARBA00022679"/>
    </source>
</evidence>
<evidence type="ECO:0000256" key="2">
    <source>
        <dbReference type="ARBA" id="ARBA00004236"/>
    </source>
</evidence>
<dbReference type="InterPro" id="IPR050428">
    <property type="entry name" value="TCS_sensor_his_kinase"/>
</dbReference>
<dbReference type="CDD" id="cd06225">
    <property type="entry name" value="HAMP"/>
    <property type="match status" value="1"/>
</dbReference>
<dbReference type="InterPro" id="IPR036097">
    <property type="entry name" value="HisK_dim/P_sf"/>
</dbReference>
<dbReference type="SUPFAM" id="SSF55874">
    <property type="entry name" value="ATPase domain of HSP90 chaperone/DNA topoisomerase II/histidine kinase"/>
    <property type="match status" value="1"/>
</dbReference>
<dbReference type="PRINTS" id="PR00344">
    <property type="entry name" value="BCTRLSENSOR"/>
</dbReference>
<dbReference type="SUPFAM" id="SSF47384">
    <property type="entry name" value="Homodimeric domain of signal transducing histidine kinase"/>
    <property type="match status" value="1"/>
</dbReference>
<comment type="subcellular location">
    <subcellularLocation>
        <location evidence="2">Cell membrane</location>
    </subcellularLocation>
</comment>
<evidence type="ECO:0000313" key="14">
    <source>
        <dbReference type="Proteomes" id="UP001499924"/>
    </source>
</evidence>
<dbReference type="PANTHER" id="PTHR45436:SF5">
    <property type="entry name" value="SENSOR HISTIDINE KINASE TRCS"/>
    <property type="match status" value="1"/>
</dbReference>
<dbReference type="Pfam" id="PF00512">
    <property type="entry name" value="HisKA"/>
    <property type="match status" value="1"/>
</dbReference>
<dbReference type="EC" id="2.7.13.3" evidence="3"/>
<keyword evidence="5" id="KW-0808">Transferase</keyword>
<keyword evidence="9" id="KW-0902">Two-component regulatory system</keyword>
<keyword evidence="4" id="KW-0597">Phosphoprotein</keyword>
<keyword evidence="7 13" id="KW-0418">Kinase</keyword>
<dbReference type="InterPro" id="IPR003661">
    <property type="entry name" value="HisK_dim/P_dom"/>
</dbReference>
<dbReference type="Pfam" id="PF02518">
    <property type="entry name" value="HATPase_c"/>
    <property type="match status" value="1"/>
</dbReference>
<dbReference type="InterPro" id="IPR003660">
    <property type="entry name" value="HAMP_dom"/>
</dbReference>
<gene>
    <name evidence="13" type="ORF">GCM10010531_06870</name>
</gene>
<keyword evidence="10" id="KW-0472">Membrane</keyword>
<dbReference type="Pfam" id="PF00672">
    <property type="entry name" value="HAMP"/>
    <property type="match status" value="1"/>
</dbReference>
<dbReference type="SMART" id="SM00388">
    <property type="entry name" value="HisKA"/>
    <property type="match status" value="1"/>
</dbReference>
<keyword evidence="6" id="KW-0812">Transmembrane</keyword>
<sequence>MTSRRARRPRTLRARVALGAAVAVLGVLAAAGAALVLTQRAILTENVDETLALAADGAARVVRAGGTVTAEDLASDDVLVQVLDAAGTVTSSVPPSDEPLLGGAVPPPDGETRTVELPADGSGRLTTRAAGPATVVVAAPLDDVEESTVALVRGLAIGVPLSAAVLAALVWWAVGRALSPVEGIRAQVDRITGRRLDERVPEPATAEEIARLARTMNAMLARLQRSAEEQRRFVGDASHELRSPLARMRAELEVDAAHPGSADPTATATSVLAEVTALQRLVEDLLLLARGDAGAPARAVPVDLDDVVDRVVRARSDPRVDADDVRPVQVVGDPEQLERAVRNLLDNAVRHARDAVVLTLREQPSGTAVLTVTDDGPGIPPADAGRVFERFTRLDDARSAGDGGAGLGLAIARDVAERHGGGLELDLTVPGGARFVLRLPVARTGGRPV</sequence>
<evidence type="ECO:0000256" key="10">
    <source>
        <dbReference type="ARBA" id="ARBA00023136"/>
    </source>
</evidence>
<feature type="domain" description="Histidine kinase" evidence="11">
    <location>
        <begin position="236"/>
        <end position="443"/>
    </location>
</feature>
<dbReference type="Gene3D" id="3.30.565.10">
    <property type="entry name" value="Histidine kinase-like ATPase, C-terminal domain"/>
    <property type="match status" value="1"/>
</dbReference>
<dbReference type="EMBL" id="BAAAVV010000001">
    <property type="protein sequence ID" value="GAA3158100.1"/>
    <property type="molecule type" value="Genomic_DNA"/>
</dbReference>
<dbReference type="SMART" id="SM00304">
    <property type="entry name" value="HAMP"/>
    <property type="match status" value="1"/>
</dbReference>
<feature type="domain" description="HAMP" evidence="12">
    <location>
        <begin position="175"/>
        <end position="228"/>
    </location>
</feature>
<evidence type="ECO:0000256" key="1">
    <source>
        <dbReference type="ARBA" id="ARBA00000085"/>
    </source>
</evidence>
<evidence type="ECO:0000256" key="9">
    <source>
        <dbReference type="ARBA" id="ARBA00023012"/>
    </source>
</evidence>
<proteinExistence type="predicted"/>
<dbReference type="InterPro" id="IPR036890">
    <property type="entry name" value="HATPase_C_sf"/>
</dbReference>
<dbReference type="SMART" id="SM00387">
    <property type="entry name" value="HATPase_c"/>
    <property type="match status" value="1"/>
</dbReference>
<keyword evidence="14" id="KW-1185">Reference proteome</keyword>
<evidence type="ECO:0000256" key="8">
    <source>
        <dbReference type="ARBA" id="ARBA00022989"/>
    </source>
</evidence>
<keyword evidence="8" id="KW-1133">Transmembrane helix</keyword>
<dbReference type="SUPFAM" id="SSF158472">
    <property type="entry name" value="HAMP domain-like"/>
    <property type="match status" value="1"/>
</dbReference>
<evidence type="ECO:0000256" key="3">
    <source>
        <dbReference type="ARBA" id="ARBA00012438"/>
    </source>
</evidence>
<dbReference type="InterPro" id="IPR005467">
    <property type="entry name" value="His_kinase_dom"/>
</dbReference>
<accession>A0ABP6NTZ8</accession>
<comment type="caution">
    <text evidence="13">The sequence shown here is derived from an EMBL/GenBank/DDBJ whole genome shotgun (WGS) entry which is preliminary data.</text>
</comment>
<evidence type="ECO:0000256" key="4">
    <source>
        <dbReference type="ARBA" id="ARBA00022553"/>
    </source>
</evidence>
<dbReference type="Gene3D" id="1.10.287.130">
    <property type="match status" value="1"/>
</dbReference>
<dbReference type="PROSITE" id="PS50109">
    <property type="entry name" value="HIS_KIN"/>
    <property type="match status" value="1"/>
</dbReference>
<comment type="catalytic activity">
    <reaction evidence="1">
        <text>ATP + protein L-histidine = ADP + protein N-phospho-L-histidine.</text>
        <dbReference type="EC" id="2.7.13.3"/>
    </reaction>
</comment>
<dbReference type="Proteomes" id="UP001499924">
    <property type="component" value="Unassembled WGS sequence"/>
</dbReference>
<name>A0ABP6NTZ8_9ACTN</name>
<dbReference type="InterPro" id="IPR004358">
    <property type="entry name" value="Sig_transdc_His_kin-like_C"/>
</dbReference>
<reference evidence="14" key="1">
    <citation type="journal article" date="2019" name="Int. J. Syst. Evol. Microbiol.">
        <title>The Global Catalogue of Microorganisms (GCM) 10K type strain sequencing project: providing services to taxonomists for standard genome sequencing and annotation.</title>
        <authorList>
            <consortium name="The Broad Institute Genomics Platform"/>
            <consortium name="The Broad Institute Genome Sequencing Center for Infectious Disease"/>
            <person name="Wu L."/>
            <person name="Ma J."/>
        </authorList>
    </citation>
    <scope>NUCLEOTIDE SEQUENCE [LARGE SCALE GENOMIC DNA]</scope>
    <source>
        <strain evidence="14">JCM 15614</strain>
    </source>
</reference>
<dbReference type="GO" id="GO:0016301">
    <property type="term" value="F:kinase activity"/>
    <property type="evidence" value="ECO:0007669"/>
    <property type="project" value="UniProtKB-KW"/>
</dbReference>